<dbReference type="GO" id="GO:0008270">
    <property type="term" value="F:zinc ion binding"/>
    <property type="evidence" value="ECO:0007669"/>
    <property type="project" value="UniProtKB-KW"/>
</dbReference>
<evidence type="ECO:0000256" key="8">
    <source>
        <dbReference type="SAM" id="MobiDB-lite"/>
    </source>
</evidence>
<dbReference type="Pfam" id="PF00096">
    <property type="entry name" value="zf-C2H2"/>
    <property type="match status" value="3"/>
</dbReference>
<dbReference type="PANTHER" id="PTHR24394:SF15">
    <property type="entry name" value="ZINC FINGER AND BTB DOMAIN-CONTAINING PROTEIN 21"/>
    <property type="match status" value="1"/>
</dbReference>
<dbReference type="GO" id="GO:0005634">
    <property type="term" value="C:nucleus"/>
    <property type="evidence" value="ECO:0007669"/>
    <property type="project" value="UniProtKB-SubCell"/>
</dbReference>
<protein>
    <submittedName>
        <fullName evidence="11">Zinc finger and BTB domain-containing protein 21-like</fullName>
    </submittedName>
</protein>
<keyword evidence="2" id="KW-0479">Metal-binding</keyword>
<feature type="region of interest" description="Disordered" evidence="8">
    <location>
        <begin position="432"/>
        <end position="460"/>
    </location>
</feature>
<dbReference type="Pfam" id="PF00651">
    <property type="entry name" value="BTB"/>
    <property type="match status" value="1"/>
</dbReference>
<dbReference type="Gene3D" id="3.30.160.60">
    <property type="entry name" value="Classic Zinc Finger"/>
    <property type="match status" value="6"/>
</dbReference>
<dbReference type="EMBL" id="JARO02001027">
    <property type="protein sequence ID" value="KPP76691.1"/>
    <property type="molecule type" value="Genomic_DNA"/>
</dbReference>
<dbReference type="STRING" id="113540.ENSSFOP00015039134"/>
<feature type="region of interest" description="Disordered" evidence="8">
    <location>
        <begin position="165"/>
        <end position="270"/>
    </location>
</feature>
<feature type="domain" description="C2H2-type" evidence="10">
    <location>
        <begin position="829"/>
        <end position="856"/>
    </location>
</feature>
<reference evidence="11 12" key="1">
    <citation type="submission" date="2015-08" db="EMBL/GenBank/DDBJ databases">
        <title>The genome of the Asian arowana (Scleropages formosus).</title>
        <authorList>
            <person name="Tan M.H."/>
            <person name="Gan H.M."/>
            <person name="Croft L.J."/>
            <person name="Austin C.M."/>
        </authorList>
    </citation>
    <scope>NUCLEOTIDE SEQUENCE [LARGE SCALE GENOMIC DNA]</scope>
    <source>
        <strain evidence="11">Aro1</strain>
    </source>
</reference>
<evidence type="ECO:0000256" key="5">
    <source>
        <dbReference type="ARBA" id="ARBA00022833"/>
    </source>
</evidence>
<evidence type="ECO:0000259" key="9">
    <source>
        <dbReference type="PROSITE" id="PS50097"/>
    </source>
</evidence>
<proteinExistence type="predicted"/>
<feature type="compositionally biased region" description="Polar residues" evidence="8">
    <location>
        <begin position="229"/>
        <end position="239"/>
    </location>
</feature>
<feature type="compositionally biased region" description="Basic and acidic residues" evidence="8">
    <location>
        <begin position="771"/>
        <end position="783"/>
    </location>
</feature>
<feature type="compositionally biased region" description="Polar residues" evidence="8">
    <location>
        <begin position="437"/>
        <end position="451"/>
    </location>
</feature>
<organism evidence="11 12">
    <name type="scientific">Scleropages formosus</name>
    <name type="common">Asian bonytongue</name>
    <name type="synonym">Osteoglossum formosum</name>
    <dbReference type="NCBI Taxonomy" id="113540"/>
    <lineage>
        <taxon>Eukaryota</taxon>
        <taxon>Metazoa</taxon>
        <taxon>Chordata</taxon>
        <taxon>Craniata</taxon>
        <taxon>Vertebrata</taxon>
        <taxon>Euteleostomi</taxon>
        <taxon>Actinopterygii</taxon>
        <taxon>Neopterygii</taxon>
        <taxon>Teleostei</taxon>
        <taxon>Osteoglossocephala</taxon>
        <taxon>Osteoglossomorpha</taxon>
        <taxon>Osteoglossiformes</taxon>
        <taxon>Osteoglossidae</taxon>
        <taxon>Scleropages</taxon>
    </lineage>
</organism>
<feature type="domain" description="BTB" evidence="9">
    <location>
        <begin position="30"/>
        <end position="96"/>
    </location>
</feature>
<dbReference type="InterPro" id="IPR011333">
    <property type="entry name" value="SKP1/BTB/POZ_sf"/>
</dbReference>
<evidence type="ECO:0000256" key="3">
    <source>
        <dbReference type="ARBA" id="ARBA00022737"/>
    </source>
</evidence>
<dbReference type="InterPro" id="IPR000210">
    <property type="entry name" value="BTB/POZ_dom"/>
</dbReference>
<dbReference type="PROSITE" id="PS00028">
    <property type="entry name" value="ZINC_FINGER_C2H2_1"/>
    <property type="match status" value="6"/>
</dbReference>
<evidence type="ECO:0000259" key="10">
    <source>
        <dbReference type="PROSITE" id="PS50157"/>
    </source>
</evidence>
<dbReference type="PROSITE" id="PS50097">
    <property type="entry name" value="BTB"/>
    <property type="match status" value="1"/>
</dbReference>
<dbReference type="PANTHER" id="PTHR24394">
    <property type="entry name" value="ZINC FINGER PROTEIN"/>
    <property type="match status" value="1"/>
</dbReference>
<accession>A0A0P7V522</accession>
<feature type="compositionally biased region" description="Polar residues" evidence="8">
    <location>
        <begin position="851"/>
        <end position="863"/>
    </location>
</feature>
<evidence type="ECO:0000256" key="7">
    <source>
        <dbReference type="PROSITE-ProRule" id="PRU00042"/>
    </source>
</evidence>
<feature type="compositionally biased region" description="Basic and acidic residues" evidence="8">
    <location>
        <begin position="260"/>
        <end position="270"/>
    </location>
</feature>
<keyword evidence="6" id="KW-0539">Nucleus</keyword>
<dbReference type="FunFam" id="3.30.710.10:FF:000065">
    <property type="entry name" value="zinc finger and BTB domain-containing protein 21"/>
    <property type="match status" value="1"/>
</dbReference>
<dbReference type="GO" id="GO:0000981">
    <property type="term" value="F:DNA-binding transcription factor activity, RNA polymerase II-specific"/>
    <property type="evidence" value="ECO:0007669"/>
    <property type="project" value="TreeGrafter"/>
</dbReference>
<dbReference type="AlphaFoldDB" id="A0A0P7V522"/>
<evidence type="ECO:0000313" key="11">
    <source>
        <dbReference type="EMBL" id="KPP76691.1"/>
    </source>
</evidence>
<name>A0A0P7V522_SCLFO</name>
<evidence type="ECO:0000256" key="1">
    <source>
        <dbReference type="ARBA" id="ARBA00004123"/>
    </source>
</evidence>
<feature type="domain" description="C2H2-type" evidence="10">
    <location>
        <begin position="461"/>
        <end position="489"/>
    </location>
</feature>
<feature type="region of interest" description="Disordered" evidence="8">
    <location>
        <begin position="733"/>
        <end position="783"/>
    </location>
</feature>
<evidence type="ECO:0000256" key="6">
    <source>
        <dbReference type="ARBA" id="ARBA00023242"/>
    </source>
</evidence>
<keyword evidence="5" id="KW-0862">Zinc</keyword>
<keyword evidence="4 7" id="KW-0863">Zinc-finger</keyword>
<evidence type="ECO:0000256" key="2">
    <source>
        <dbReference type="ARBA" id="ARBA00022723"/>
    </source>
</evidence>
<dbReference type="Gene3D" id="3.30.710.10">
    <property type="entry name" value="Potassium Channel Kv1.1, Chain A"/>
    <property type="match status" value="1"/>
</dbReference>
<dbReference type="SMART" id="SM00225">
    <property type="entry name" value="BTB"/>
    <property type="match status" value="1"/>
</dbReference>
<dbReference type="SMART" id="SM00355">
    <property type="entry name" value="ZnF_C2H2"/>
    <property type="match status" value="9"/>
</dbReference>
<dbReference type="SUPFAM" id="SSF54695">
    <property type="entry name" value="POZ domain"/>
    <property type="match status" value="1"/>
</dbReference>
<comment type="subcellular location">
    <subcellularLocation>
        <location evidence="1">Nucleus</location>
    </subcellularLocation>
</comment>
<dbReference type="SUPFAM" id="SSF57667">
    <property type="entry name" value="beta-beta-alpha zinc fingers"/>
    <property type="match status" value="5"/>
</dbReference>
<evidence type="ECO:0000313" key="12">
    <source>
        <dbReference type="Proteomes" id="UP000034805"/>
    </source>
</evidence>
<dbReference type="Proteomes" id="UP000034805">
    <property type="component" value="Unassembled WGS sequence"/>
</dbReference>
<dbReference type="FunFam" id="3.30.160.60:FF:000777">
    <property type="entry name" value="zinc finger and BTB domain-containing protein 21"/>
    <property type="match status" value="1"/>
</dbReference>
<feature type="domain" description="C2H2-type" evidence="10">
    <location>
        <begin position="579"/>
        <end position="606"/>
    </location>
</feature>
<dbReference type="InterPro" id="IPR036236">
    <property type="entry name" value="Znf_C2H2_sf"/>
</dbReference>
<feature type="compositionally biased region" description="Polar residues" evidence="8">
    <location>
        <begin position="173"/>
        <end position="198"/>
    </location>
</feature>
<gene>
    <name evidence="11" type="ORF">Z043_103944</name>
</gene>
<evidence type="ECO:0000256" key="4">
    <source>
        <dbReference type="ARBA" id="ARBA00022771"/>
    </source>
</evidence>
<feature type="domain" description="C2H2-type" evidence="10">
    <location>
        <begin position="801"/>
        <end position="828"/>
    </location>
</feature>
<feature type="region of interest" description="Disordered" evidence="8">
    <location>
        <begin position="851"/>
        <end position="874"/>
    </location>
</feature>
<feature type="domain" description="C2H2-type" evidence="10">
    <location>
        <begin position="936"/>
        <end position="961"/>
    </location>
</feature>
<sequence>MENLVHYINPVHTFSLLSMLNEQRLSGHLCDVTLIVADQKFHAHRSVLAASSEYFQALFARTDSDVHAVVHLDFCEPDVLEHVLNYIYSSSLFVDKESLTAIQELGYSLGISFLTNIMTTKPQISYSISRKAVFAEGNDSGCLPENVIVYQRNIYKTDESLSHVKGENFLGKSPSNQTPSSESPAAESGQCSSRTCQTPEGDRGPETLGNAEVSQWNSVTDLKERSSDGKFSQSASFPQKMSEDKSLSEKPQIMNCQDGHPSKTHDLQQTETRRPLIKSLLCRSLSVNSTVSGYSPVMDLNKGEEKADSALKLGQGTSNREPDNLKTFKVKSNNSKAIPTLLFPSQCCNTCSDLDMNKMIVRVKTEPISPFTEPSDILRVTVGEELPTSIKNFPPNTNGSEPKEFLTDYGKRRKVELGNEGGVLKKSRSINEEQLSEDQSLGITFKSSNSSLKEHQQSRTSKCKNCMRTFRSSAALHRHMNMFHNPEKPYACDICHKQFHTNFKVWTHCQTQHGIMEIPPPPSSSSITPEDRPHRKLIGMVQERELNRNVLVKLWGSKLGSLQSPVCHKRSFRAWSKSHACAWCGRMFRFLSHLRQHLRLHCGQKSDYTLENKEEILPEKDQELQLQRDKRSEVYPCRLCRKKLSSFYEQTEHEQGCLYRIVCRYCGLNFSNSCAVKEHEIHCENKKRTCQECMRTFKSPFSMWRHQMEVHKQNPVNKKQQLSCLRDHSAHAAGDAMAPESSGKKARDYSLSMVSESPEDSEGQKVISRQEPVRVKEEPYEEAVNERVPPENLRTVEPSLWSCEKCGKVFSALRELEHHQELLCYIKPFICNICQKSFRTNFRLWSHIQSHASNPDASGSRENSQLPSRLSPSPPLLATNVEELPISVAKSTAQNSTGGDPLRRTHQQNIQVSRQEVDAMSSHSPAPPALAAERQYVCKLCRRTFRSAFSLWSHEQSHSSS</sequence>
<dbReference type="PROSITE" id="PS50157">
    <property type="entry name" value="ZINC_FINGER_C2H2_2"/>
    <property type="match status" value="6"/>
</dbReference>
<feature type="domain" description="C2H2-type" evidence="10">
    <location>
        <begin position="688"/>
        <end position="711"/>
    </location>
</feature>
<comment type="caution">
    <text evidence="11">The sequence shown here is derived from an EMBL/GenBank/DDBJ whole genome shotgun (WGS) entry which is preliminary data.</text>
</comment>
<keyword evidence="3" id="KW-0677">Repeat</keyword>
<dbReference type="InterPro" id="IPR013087">
    <property type="entry name" value="Znf_C2H2_type"/>
</dbReference>